<dbReference type="InterPro" id="IPR015943">
    <property type="entry name" value="WD40/YVTN_repeat-like_dom_sf"/>
</dbReference>
<dbReference type="SMART" id="SM00320">
    <property type="entry name" value="WD40"/>
    <property type="match status" value="3"/>
</dbReference>
<dbReference type="SUPFAM" id="SSF82171">
    <property type="entry name" value="DPP6 N-terminal domain-like"/>
    <property type="match status" value="1"/>
</dbReference>
<dbReference type="InterPro" id="IPR007111">
    <property type="entry name" value="NACHT_NTPase"/>
</dbReference>
<evidence type="ECO:0000259" key="2">
    <source>
        <dbReference type="PROSITE" id="PS50837"/>
    </source>
</evidence>
<dbReference type="EMBL" id="JANIEX010000898">
    <property type="protein sequence ID" value="KAJ3562205.1"/>
    <property type="molecule type" value="Genomic_DNA"/>
</dbReference>
<dbReference type="InterPro" id="IPR011044">
    <property type="entry name" value="Quino_amine_DH_bsu"/>
</dbReference>
<dbReference type="InterPro" id="IPR001680">
    <property type="entry name" value="WD40_rpt"/>
</dbReference>
<evidence type="ECO:0000256" key="1">
    <source>
        <dbReference type="ARBA" id="ARBA00022737"/>
    </source>
</evidence>
<evidence type="ECO:0000313" key="4">
    <source>
        <dbReference type="Proteomes" id="UP001213000"/>
    </source>
</evidence>
<dbReference type="PROSITE" id="PS50837">
    <property type="entry name" value="NACHT"/>
    <property type="match status" value="1"/>
</dbReference>
<dbReference type="PANTHER" id="PTHR10039:SF17">
    <property type="entry name" value="FUNGAL STAND N-TERMINAL GOODBYE DOMAIN-CONTAINING PROTEIN-RELATED"/>
    <property type="match status" value="1"/>
</dbReference>
<keyword evidence="4" id="KW-1185">Reference proteome</keyword>
<organism evidence="3 4">
    <name type="scientific">Leucocoprinus birnbaumii</name>
    <dbReference type="NCBI Taxonomy" id="56174"/>
    <lineage>
        <taxon>Eukaryota</taxon>
        <taxon>Fungi</taxon>
        <taxon>Dikarya</taxon>
        <taxon>Basidiomycota</taxon>
        <taxon>Agaricomycotina</taxon>
        <taxon>Agaricomycetes</taxon>
        <taxon>Agaricomycetidae</taxon>
        <taxon>Agaricales</taxon>
        <taxon>Agaricineae</taxon>
        <taxon>Agaricaceae</taxon>
        <taxon>Leucocoprinus</taxon>
    </lineage>
</organism>
<sequence>MAFPHVLGFLSPAWTFNAPQMSGFFKRNAMPAAFKHRSTPALSLSLVLYFTLFSSLGFSLIAWDNAFGTDILDLNVSPIMLPSDVPCSLPNEISADVYVRLGRLMTLTHAIDGSLLPPPAGTIRLSGLTSLIKLLEGLEPLSQHGVCQLCAQSAASSVTRSRFERSQTPSFLRVVLPDHRLDTSNMTSQPDESAEERAVRIPEVKEGFSLSIKIWKSHTFREHEMLAEAEIPFIALWTYAESNTSEDTIPLFDIVDLKVANLKLSLAVGIDSLRSAKVEIRAVKEKLQRMTTVFSSKISSDSTALVVDLTAEVLGVIGVVHPAVKLAVKLVKTAVEKAQLVADTKEKMEKLVNDLMKMADCVFIVKEKEFAKVQMLKDVLKSCPEVMSKAVDLIQKWLESNFKFLDSWVNDLKSLETELLSLKEDFDRGLFVDLTINFAESKAGADLKEDLLQGKALGPKSLRRRFVLWMGKNLIWVTGYPGSGKSTLAASIMRLLGQIAFYFRFDRNNSQAATPQAMWREVAYMLASRDPALRKVIQECLFDITFNRGTADVEEIFARLVKKPLFELPHDIQSTHLPVLVIDAIDEWNELRTRKALLATLRELAELTNSRVKVVIFSRREEDIREAFSELQLAVIEIPTGDAAKEGSDADSDIEKYLRSCLSECEKDFPGFSQAVKNLARRSAGVFQWAKTAADMLLPGPLSEDLLELILRPEGDGDDGPLFSLYSKLLESRLPNLRKLRELSSSQGSHAAGKAAVYKKEFRGYQSVLAAMTRFNEPLIGTNEQCAQLLGVDGRVVSGVRKCLSSILNPDSLSFGHKSFVDFLTLENRQCPPELFVDTQLAKEAEQQLAFRCLAIMLDDADKGHGLRFNICCLETSAKTNKDFSDLAVKIQSHIPPHLSYSCRFWAQHLVACEFDEALLGKANALFRTKLLYWLEVMSLLGEINRIPSIMRSILDWAKGGKDTSFVEMVQDALRFVLAFHEPIAQSAPHIYISALPFTPRESAVSQYYLKHFPCLLHFHSGEPLRWAPLASSIAINSSSGATIKRIAFSPDSWTYATIKYDSNSITVRELETDTVIAGPFVHPSTPCSVEFSPDKEHILVDYANGNLVIWDTQGGNQVSSFNLFNLGYLSDIQERSTTVSYCNRGRTVSVDVRIGPISEGQRRQRLIFLLNADNLGSGAKLLSEILPKDERPLEVADVISFSPISSYVAVGRSCADRVVEIGLWDISDGRHVHTFRLGDCNPIVHLEFSSDGRHLLIGSLNGRENCVMELDTKAVCVLLIANDVEAPVIAMTYVSEARLLIRISKITIMIWDLRTGKTVFSNLVLEGQIINGSFHENGSAFSIAVRSPGGVGIRVQTYDFSNWAGMEGPVILASPPSTSQSNLDAILRPWLPEGWRLAKEINPEDREYPYRVQFYDTNGVQRAGAFSHIFQQTRLSHLEWNVLPHYVDMCTLLAGNSESSESDPASPASQNRVIISPSGRLRVFFDNYGPHSETEGIRFLHDGIHDIPSTTTSIKLSGPVRLVPSLPEEESTPWTISPDDRLFAYFSASDQAVWVHDTLTVDLVFGPWHVKNCKNIGFSEDGTKIITTSSSGNFTHVWDISDQSSGSAVPIGDFGDDLPIREDGWVAKRDGDLLIWVPEQMREGLYRPRNLLVVNHDEKKEDYVWGTELDLKEFRHGKRWNECYDPQE</sequence>
<feature type="domain" description="NACHT" evidence="2">
    <location>
        <begin position="473"/>
        <end position="619"/>
    </location>
</feature>
<dbReference type="InterPro" id="IPR027417">
    <property type="entry name" value="P-loop_NTPase"/>
</dbReference>
<dbReference type="Gene3D" id="3.40.50.300">
    <property type="entry name" value="P-loop containing nucleotide triphosphate hydrolases"/>
    <property type="match status" value="1"/>
</dbReference>
<accession>A0AAD5VJP5</accession>
<comment type="caution">
    <text evidence="3">The sequence shown here is derived from an EMBL/GenBank/DDBJ whole genome shotgun (WGS) entry which is preliminary data.</text>
</comment>
<protein>
    <recommendedName>
        <fullName evidence="2">NACHT domain-containing protein</fullName>
    </recommendedName>
</protein>
<dbReference type="Proteomes" id="UP001213000">
    <property type="component" value="Unassembled WGS sequence"/>
</dbReference>
<reference evidence="3" key="1">
    <citation type="submission" date="2022-07" db="EMBL/GenBank/DDBJ databases">
        <title>Genome Sequence of Leucocoprinus birnbaumii.</title>
        <authorList>
            <person name="Buettner E."/>
        </authorList>
    </citation>
    <scope>NUCLEOTIDE SEQUENCE</scope>
    <source>
        <strain evidence="3">VT141</strain>
    </source>
</reference>
<proteinExistence type="predicted"/>
<dbReference type="Gene3D" id="2.130.10.10">
    <property type="entry name" value="YVTN repeat-like/Quinoprotein amine dehydrogenase"/>
    <property type="match status" value="2"/>
</dbReference>
<dbReference type="SUPFAM" id="SSF52540">
    <property type="entry name" value="P-loop containing nucleoside triphosphate hydrolases"/>
    <property type="match status" value="1"/>
</dbReference>
<dbReference type="Pfam" id="PF24883">
    <property type="entry name" value="NPHP3_N"/>
    <property type="match status" value="1"/>
</dbReference>
<evidence type="ECO:0000313" key="3">
    <source>
        <dbReference type="EMBL" id="KAJ3562205.1"/>
    </source>
</evidence>
<dbReference type="InterPro" id="IPR056884">
    <property type="entry name" value="NPHP3-like_N"/>
</dbReference>
<keyword evidence="1" id="KW-0677">Repeat</keyword>
<gene>
    <name evidence="3" type="ORF">NP233_g9720</name>
</gene>
<dbReference type="SUPFAM" id="SSF50969">
    <property type="entry name" value="YVTN repeat-like/Quinoprotein amine dehydrogenase"/>
    <property type="match status" value="1"/>
</dbReference>
<dbReference type="PANTHER" id="PTHR10039">
    <property type="entry name" value="AMELOGENIN"/>
    <property type="match status" value="1"/>
</dbReference>
<name>A0AAD5VJP5_9AGAR</name>